<dbReference type="AlphaFoldDB" id="A0AAW4FK89"/>
<keyword evidence="2" id="KW-1185">Reference proteome</keyword>
<dbReference type="SUPFAM" id="SSF81301">
    <property type="entry name" value="Nucleotidyltransferase"/>
    <property type="match status" value="1"/>
</dbReference>
<dbReference type="RefSeq" id="WP_203528325.1">
    <property type="nucleotide sequence ID" value="NZ_CP083370.1"/>
</dbReference>
<reference evidence="1 2" key="1">
    <citation type="submission" date="2020-01" db="EMBL/GenBank/DDBJ databases">
        <title>Draft genome assembly of Ensifer adhaerens T173.</title>
        <authorList>
            <person name="Craig J.E."/>
            <person name="Stinchcombe J.R."/>
        </authorList>
    </citation>
    <scope>NUCLEOTIDE SEQUENCE [LARGE SCALE GENOMIC DNA]</scope>
    <source>
        <strain evidence="1 2">T173</strain>
    </source>
</reference>
<gene>
    <name evidence="1" type="ORF">GFB56_16790</name>
</gene>
<evidence type="ECO:0000313" key="1">
    <source>
        <dbReference type="EMBL" id="MBM3092457.1"/>
    </source>
</evidence>
<comment type="caution">
    <text evidence="1">The sequence shown here is derived from an EMBL/GenBank/DDBJ whole genome shotgun (WGS) entry which is preliminary data.</text>
</comment>
<evidence type="ECO:0008006" key="3">
    <source>
        <dbReference type="Google" id="ProtNLM"/>
    </source>
</evidence>
<protein>
    <recommendedName>
        <fullName evidence="3">Nucleotidyltransferase AbiEii toxin of type IV toxin-antitoxin system</fullName>
    </recommendedName>
</protein>
<name>A0AAW4FK89_9HYPH</name>
<sequence>MTIDDARRVYRVLRKLTACGIDYAVTGGIALEAALGTNLGRRRALNDIDVVISGFEGLPAILGREFLISHAHPHRPVGKLILQLVDPSERVRIDIFGAYGGTLERARTALVDDLPVKTVALQDIACRIASEMMCFSRGDTVPPKCADDHERAKQIVDIDLVEKAWEDHRRPIDPLTYAGATVQITDALERRTGKLEKQSYSTDADAICPHCRNTLHFTVESPKSILPILGYC</sequence>
<dbReference type="Proteomes" id="UP000744980">
    <property type="component" value="Unassembled WGS sequence"/>
</dbReference>
<evidence type="ECO:0000313" key="2">
    <source>
        <dbReference type="Proteomes" id="UP000744980"/>
    </source>
</evidence>
<dbReference type="EMBL" id="WXFA01000009">
    <property type="protein sequence ID" value="MBM3092457.1"/>
    <property type="molecule type" value="Genomic_DNA"/>
</dbReference>
<proteinExistence type="predicted"/>
<accession>A0AAW4FK89</accession>
<organism evidence="1 2">
    <name type="scientific">Ensifer canadensis</name>
    <dbReference type="NCBI Taxonomy" id="555315"/>
    <lineage>
        <taxon>Bacteria</taxon>
        <taxon>Pseudomonadati</taxon>
        <taxon>Pseudomonadota</taxon>
        <taxon>Alphaproteobacteria</taxon>
        <taxon>Hyphomicrobiales</taxon>
        <taxon>Rhizobiaceae</taxon>
        <taxon>Sinorhizobium/Ensifer group</taxon>
        <taxon>Ensifer</taxon>
    </lineage>
</organism>
<dbReference type="InterPro" id="IPR043519">
    <property type="entry name" value="NT_sf"/>
</dbReference>